<dbReference type="CDD" id="cd13875">
    <property type="entry name" value="CuRO_2_LCC_plant"/>
    <property type="match status" value="1"/>
</dbReference>
<dbReference type="InterPro" id="IPR045087">
    <property type="entry name" value="Cu-oxidase_fam"/>
</dbReference>
<proteinExistence type="inferred from homology"/>
<organism evidence="17 18">
    <name type="scientific">Rubus argutus</name>
    <name type="common">Southern blackberry</name>
    <dbReference type="NCBI Taxonomy" id="59490"/>
    <lineage>
        <taxon>Eukaryota</taxon>
        <taxon>Viridiplantae</taxon>
        <taxon>Streptophyta</taxon>
        <taxon>Embryophyta</taxon>
        <taxon>Tracheophyta</taxon>
        <taxon>Spermatophyta</taxon>
        <taxon>Magnoliopsida</taxon>
        <taxon>eudicotyledons</taxon>
        <taxon>Gunneridae</taxon>
        <taxon>Pentapetalae</taxon>
        <taxon>rosids</taxon>
        <taxon>fabids</taxon>
        <taxon>Rosales</taxon>
        <taxon>Rosaceae</taxon>
        <taxon>Rosoideae</taxon>
        <taxon>Rosoideae incertae sedis</taxon>
        <taxon>Rubus</taxon>
    </lineage>
</organism>
<evidence type="ECO:0000256" key="10">
    <source>
        <dbReference type="ARBA" id="ARBA00023002"/>
    </source>
</evidence>
<dbReference type="PANTHER" id="PTHR11709">
    <property type="entry name" value="MULTI-COPPER OXIDASE"/>
    <property type="match status" value="1"/>
</dbReference>
<feature type="domain" description="Plastocyanin-like" evidence="15">
    <location>
        <begin position="316"/>
        <end position="423"/>
    </location>
</feature>
<dbReference type="Gene3D" id="2.60.40.420">
    <property type="entry name" value="Cupredoxins - blue copper proteins"/>
    <property type="match status" value="3"/>
</dbReference>
<dbReference type="GO" id="GO:0005507">
    <property type="term" value="F:copper ion binding"/>
    <property type="evidence" value="ECO:0007669"/>
    <property type="project" value="InterPro"/>
</dbReference>
<keyword evidence="18" id="KW-1185">Reference proteome</keyword>
<dbReference type="AlphaFoldDB" id="A0AAW1X0E6"/>
<evidence type="ECO:0000259" key="16">
    <source>
        <dbReference type="Pfam" id="PF07732"/>
    </source>
</evidence>
<keyword evidence="10" id="KW-0560">Oxidoreductase</keyword>
<evidence type="ECO:0000256" key="13">
    <source>
        <dbReference type="ARBA" id="ARBA00023185"/>
    </source>
</evidence>
<dbReference type="Pfam" id="PF00394">
    <property type="entry name" value="Cu-oxidase"/>
    <property type="match status" value="1"/>
</dbReference>
<keyword evidence="11" id="KW-0186">Copper</keyword>
<evidence type="ECO:0000256" key="2">
    <source>
        <dbReference type="ARBA" id="ARBA00001935"/>
    </source>
</evidence>
<keyword evidence="12" id="KW-0325">Glycoprotein</keyword>
<gene>
    <name evidence="17" type="ORF">M0R45_027434</name>
</gene>
<evidence type="ECO:0000256" key="6">
    <source>
        <dbReference type="ARBA" id="ARBA00022523"/>
    </source>
</evidence>
<dbReference type="InterPro" id="IPR034285">
    <property type="entry name" value="CuRO_2_LCC"/>
</dbReference>
<reference evidence="17 18" key="1">
    <citation type="journal article" date="2023" name="G3 (Bethesda)">
        <title>A chromosome-length genome assembly and annotation of blackberry (Rubus argutus, cv. 'Hillquist').</title>
        <authorList>
            <person name="Bruna T."/>
            <person name="Aryal R."/>
            <person name="Dudchenko O."/>
            <person name="Sargent D.J."/>
            <person name="Mead D."/>
            <person name="Buti M."/>
            <person name="Cavallini A."/>
            <person name="Hytonen T."/>
            <person name="Andres J."/>
            <person name="Pham M."/>
            <person name="Weisz D."/>
            <person name="Mascagni F."/>
            <person name="Usai G."/>
            <person name="Natali L."/>
            <person name="Bassil N."/>
            <person name="Fernandez G.E."/>
            <person name="Lomsadze A."/>
            <person name="Armour M."/>
            <person name="Olukolu B."/>
            <person name="Poorten T."/>
            <person name="Britton C."/>
            <person name="Davik J."/>
            <person name="Ashrafi H."/>
            <person name="Aiden E.L."/>
            <person name="Borodovsky M."/>
            <person name="Worthington M."/>
        </authorList>
    </citation>
    <scope>NUCLEOTIDE SEQUENCE [LARGE SCALE GENOMIC DNA]</scope>
    <source>
        <strain evidence="17">PI 553951</strain>
    </source>
</reference>
<protein>
    <recommendedName>
        <fullName evidence="5">laccase</fullName>
        <ecNumber evidence="5">1.10.3.2</ecNumber>
    </recommendedName>
</protein>
<comment type="caution">
    <text evidence="17">The sequence shown here is derived from an EMBL/GenBank/DDBJ whole genome shotgun (WGS) entry which is preliminary data.</text>
</comment>
<comment type="catalytic activity">
    <reaction evidence="1">
        <text>4 hydroquinone + O2 = 4 benzosemiquinone + 2 H2O</text>
        <dbReference type="Rhea" id="RHEA:11276"/>
        <dbReference type="ChEBI" id="CHEBI:15377"/>
        <dbReference type="ChEBI" id="CHEBI:15379"/>
        <dbReference type="ChEBI" id="CHEBI:17594"/>
        <dbReference type="ChEBI" id="CHEBI:17977"/>
        <dbReference type="EC" id="1.10.3.2"/>
    </reaction>
</comment>
<evidence type="ECO:0000256" key="4">
    <source>
        <dbReference type="ARBA" id="ARBA00010609"/>
    </source>
</evidence>
<evidence type="ECO:0000256" key="12">
    <source>
        <dbReference type="ARBA" id="ARBA00023180"/>
    </source>
</evidence>
<dbReference type="EMBL" id="JBEDUW010000005">
    <property type="protein sequence ID" value="KAK9930395.1"/>
    <property type="molecule type" value="Genomic_DNA"/>
</dbReference>
<dbReference type="InterPro" id="IPR001117">
    <property type="entry name" value="Cu-oxidase_2nd"/>
</dbReference>
<evidence type="ECO:0000259" key="14">
    <source>
        <dbReference type="Pfam" id="PF00394"/>
    </source>
</evidence>
<comment type="subcellular location">
    <subcellularLocation>
        <location evidence="3">Secreted</location>
        <location evidence="3">Extracellular space</location>
        <location evidence="3">Apoplast</location>
    </subcellularLocation>
</comment>
<dbReference type="Pfam" id="PF07731">
    <property type="entry name" value="Cu-oxidase_2"/>
    <property type="match status" value="1"/>
</dbReference>
<evidence type="ECO:0000256" key="1">
    <source>
        <dbReference type="ARBA" id="ARBA00000349"/>
    </source>
</evidence>
<dbReference type="GO" id="GO:0048046">
    <property type="term" value="C:apoplast"/>
    <property type="evidence" value="ECO:0007669"/>
    <property type="project" value="UniProtKB-SubCell"/>
</dbReference>
<comment type="similarity">
    <text evidence="4">Belongs to the multicopper oxidase family.</text>
</comment>
<name>A0AAW1X0E6_RUBAR</name>
<evidence type="ECO:0000256" key="9">
    <source>
        <dbReference type="ARBA" id="ARBA00022737"/>
    </source>
</evidence>
<dbReference type="InterPro" id="IPR011706">
    <property type="entry name" value="Cu-oxidase_C"/>
</dbReference>
<dbReference type="EC" id="1.10.3.2" evidence="5"/>
<dbReference type="InterPro" id="IPR011707">
    <property type="entry name" value="Cu-oxidase-like_N"/>
</dbReference>
<dbReference type="Proteomes" id="UP001457282">
    <property type="component" value="Unassembled WGS sequence"/>
</dbReference>
<keyword evidence="8" id="KW-0479">Metal-binding</keyword>
<evidence type="ECO:0000313" key="18">
    <source>
        <dbReference type="Proteomes" id="UP001457282"/>
    </source>
</evidence>
<dbReference type="GO" id="GO:0046274">
    <property type="term" value="P:lignin catabolic process"/>
    <property type="evidence" value="ECO:0007669"/>
    <property type="project" value="UniProtKB-KW"/>
</dbReference>
<accession>A0AAW1X0E6</accession>
<dbReference type="Pfam" id="PF07732">
    <property type="entry name" value="Cu-oxidase_3"/>
    <property type="match status" value="1"/>
</dbReference>
<dbReference type="SUPFAM" id="SSF49503">
    <property type="entry name" value="Cupredoxins"/>
    <property type="match status" value="3"/>
</dbReference>
<dbReference type="PANTHER" id="PTHR11709:SF261">
    <property type="entry name" value="LACCASE"/>
    <property type="match status" value="1"/>
</dbReference>
<comment type="cofactor">
    <cofactor evidence="2">
        <name>Cu cation</name>
        <dbReference type="ChEBI" id="CHEBI:23378"/>
    </cofactor>
</comment>
<sequence>MLVVNDAFPGPEIRVHKGDLVYVNVQNKANYSLTLHWHGILQPRNPWSDGPDVRKFGKISPGIQGAPMDWIDNDGLFLLSNQSVLGHRNCILPGDLIPCSADSTYRWKVEYGKTYLLRILNANMDEDLFFGVAEHNLTLVGIDGCYTKPLDTSYIMISAGQTMDVLLTADQSLGHYYMAARHFATETMDEIVWFDHYNVTAIMEYNGNYTYPTYPSLPSTLPMYYDIQSYKDFIFQIRSLATPGHPISVPQDSDITTRMFITTSMNSLYCSEDSDSSCQNIQIASSVNNISWFNPSDIDILQAYYRNISGTYTTDFPDYPPTFYNFTEMSMSVDTMLTVQGRKVKVLEYNESVEIVFQGTDVVGGSINHPMHLHGYTFYVVGQGFGNFDNVTDPKNFNLVDPPEVVTFGVPKKGWMAIRFTANIQNGPTTETSMRPPPAYMPLCSSDSGIQNFHDSTEKKMEYT</sequence>
<dbReference type="InterPro" id="IPR008972">
    <property type="entry name" value="Cupredoxin"/>
</dbReference>
<evidence type="ECO:0000259" key="15">
    <source>
        <dbReference type="Pfam" id="PF07731"/>
    </source>
</evidence>
<evidence type="ECO:0000313" key="17">
    <source>
        <dbReference type="EMBL" id="KAK9930395.1"/>
    </source>
</evidence>
<evidence type="ECO:0000256" key="3">
    <source>
        <dbReference type="ARBA" id="ARBA00004271"/>
    </source>
</evidence>
<keyword evidence="7" id="KW-0964">Secreted</keyword>
<feature type="domain" description="Plastocyanin-like" evidence="14">
    <location>
        <begin position="102"/>
        <end position="208"/>
    </location>
</feature>
<evidence type="ECO:0000256" key="11">
    <source>
        <dbReference type="ARBA" id="ARBA00023008"/>
    </source>
</evidence>
<evidence type="ECO:0000256" key="8">
    <source>
        <dbReference type="ARBA" id="ARBA00022723"/>
    </source>
</evidence>
<keyword evidence="6" id="KW-0052">Apoplast</keyword>
<feature type="domain" description="Plastocyanin-like" evidence="16">
    <location>
        <begin position="2"/>
        <end position="62"/>
    </location>
</feature>
<keyword evidence="13" id="KW-0439">Lignin degradation</keyword>
<dbReference type="GO" id="GO:0052716">
    <property type="term" value="F:hydroquinone:oxygen oxidoreductase activity"/>
    <property type="evidence" value="ECO:0007669"/>
    <property type="project" value="UniProtKB-EC"/>
</dbReference>
<keyword evidence="9" id="KW-0677">Repeat</keyword>
<evidence type="ECO:0000256" key="5">
    <source>
        <dbReference type="ARBA" id="ARBA00012297"/>
    </source>
</evidence>
<evidence type="ECO:0000256" key="7">
    <source>
        <dbReference type="ARBA" id="ARBA00022525"/>
    </source>
</evidence>